<dbReference type="EMBL" id="AZHX01000923">
    <property type="protein sequence ID" value="ETX05582.1"/>
    <property type="molecule type" value="Genomic_DNA"/>
</dbReference>
<dbReference type="HOGENOM" id="CLU_1127477_0_0_7"/>
<comment type="caution">
    <text evidence="1">The sequence shown here is derived from an EMBL/GenBank/DDBJ whole genome shotgun (WGS) entry which is preliminary data.</text>
</comment>
<name>W4M7F8_9BACT</name>
<gene>
    <name evidence="1" type="ORF">ETSY2_22115</name>
</gene>
<keyword evidence="2" id="KW-1185">Reference proteome</keyword>
<dbReference type="AlphaFoldDB" id="W4M7F8"/>
<evidence type="ECO:0000313" key="2">
    <source>
        <dbReference type="Proteomes" id="UP000019140"/>
    </source>
</evidence>
<reference evidence="1 2" key="1">
    <citation type="journal article" date="2014" name="Nature">
        <title>An environmental bacterial taxon with a large and distinct metabolic repertoire.</title>
        <authorList>
            <person name="Wilson M.C."/>
            <person name="Mori T."/>
            <person name="Ruckert C."/>
            <person name="Uria A.R."/>
            <person name="Helf M.J."/>
            <person name="Takada K."/>
            <person name="Gernert C."/>
            <person name="Steffens U.A."/>
            <person name="Heycke N."/>
            <person name="Schmitt S."/>
            <person name="Rinke C."/>
            <person name="Helfrich E.J."/>
            <person name="Brachmann A.O."/>
            <person name="Gurgui C."/>
            <person name="Wakimoto T."/>
            <person name="Kracht M."/>
            <person name="Crusemann M."/>
            <person name="Hentschel U."/>
            <person name="Abe I."/>
            <person name="Matsunaga S."/>
            <person name="Kalinowski J."/>
            <person name="Takeyama H."/>
            <person name="Piel J."/>
        </authorList>
    </citation>
    <scope>NUCLEOTIDE SEQUENCE [LARGE SCALE GENOMIC DNA]</scope>
    <source>
        <strain evidence="2">TSY2</strain>
    </source>
</reference>
<protein>
    <submittedName>
        <fullName evidence="1">Uncharacterized protein</fullName>
    </submittedName>
</protein>
<evidence type="ECO:0000313" key="1">
    <source>
        <dbReference type="EMBL" id="ETX05582.1"/>
    </source>
</evidence>
<organism evidence="1 2">
    <name type="scientific">Candidatus Entotheonella gemina</name>
    <dbReference type="NCBI Taxonomy" id="1429439"/>
    <lineage>
        <taxon>Bacteria</taxon>
        <taxon>Pseudomonadati</taxon>
        <taxon>Nitrospinota/Tectimicrobiota group</taxon>
        <taxon>Candidatus Tectimicrobiota</taxon>
        <taxon>Candidatus Entotheonellia</taxon>
        <taxon>Candidatus Entotheonellales</taxon>
        <taxon>Candidatus Entotheonellaceae</taxon>
        <taxon>Candidatus Entotheonella</taxon>
    </lineage>
</organism>
<dbReference type="Proteomes" id="UP000019140">
    <property type="component" value="Unassembled WGS sequence"/>
</dbReference>
<accession>W4M7F8</accession>
<proteinExistence type="predicted"/>
<sequence>MAKSIEDWMLEALENACADPTPLKLHGTKANPGLFLSKAAAAQAASDRCLEDGLLQKAGEIQKGRTTTALYTIAPKGVEYVLQRAMVPRLLGAMLNAAERNNQLVRQCQQSLETVQKQTQHLQGVVEQLASRVQPPDVEQILQRLVRHRQDLQPVAETNGAADIIAQIQAHRVHSPLHSCPLPDLFRQCQKQVPDLTIGQFHDDLRHLARENRIRLLPFTQALYLLQEPEYALLWGREIIYYADVI</sequence>